<evidence type="ECO:0000259" key="8">
    <source>
        <dbReference type="Pfam" id="PF20684"/>
    </source>
</evidence>
<evidence type="ECO:0000256" key="1">
    <source>
        <dbReference type="ARBA" id="ARBA00004141"/>
    </source>
</evidence>
<feature type="transmembrane region" description="Helical" evidence="7">
    <location>
        <begin position="57"/>
        <end position="76"/>
    </location>
</feature>
<keyword evidence="10" id="KW-1185">Reference proteome</keyword>
<evidence type="ECO:0000256" key="2">
    <source>
        <dbReference type="ARBA" id="ARBA00022692"/>
    </source>
</evidence>
<evidence type="ECO:0000256" key="7">
    <source>
        <dbReference type="SAM" id="Phobius"/>
    </source>
</evidence>
<feature type="compositionally biased region" description="Polar residues" evidence="6">
    <location>
        <begin position="393"/>
        <end position="408"/>
    </location>
</feature>
<keyword evidence="2 7" id="KW-0812">Transmembrane</keyword>
<feature type="transmembrane region" description="Helical" evidence="7">
    <location>
        <begin position="131"/>
        <end position="154"/>
    </location>
</feature>
<dbReference type="Proteomes" id="UP001447188">
    <property type="component" value="Unassembled WGS sequence"/>
</dbReference>
<feature type="compositionally biased region" description="Gly residues" evidence="6">
    <location>
        <begin position="376"/>
        <end position="385"/>
    </location>
</feature>
<dbReference type="PANTHER" id="PTHR33048:SF92">
    <property type="entry name" value="INTEGRAL MEMBRANE PROTEIN"/>
    <property type="match status" value="1"/>
</dbReference>
<dbReference type="InterPro" id="IPR049326">
    <property type="entry name" value="Rhodopsin_dom_fungi"/>
</dbReference>
<keyword evidence="4 7" id="KW-0472">Membrane</keyword>
<comment type="similarity">
    <text evidence="5">Belongs to the SAT4 family.</text>
</comment>
<evidence type="ECO:0000256" key="5">
    <source>
        <dbReference type="ARBA" id="ARBA00038359"/>
    </source>
</evidence>
<evidence type="ECO:0000256" key="3">
    <source>
        <dbReference type="ARBA" id="ARBA00022989"/>
    </source>
</evidence>
<feature type="transmembrane region" description="Helical" evidence="7">
    <location>
        <begin position="211"/>
        <end position="233"/>
    </location>
</feature>
<dbReference type="InterPro" id="IPR052337">
    <property type="entry name" value="SAT4-like"/>
</dbReference>
<evidence type="ECO:0000256" key="6">
    <source>
        <dbReference type="SAM" id="MobiDB-lite"/>
    </source>
</evidence>
<gene>
    <name evidence="9" type="ORF">Q9L58_000276</name>
</gene>
<sequence length="422" mass="46646">MVVTGGSISIRTLLGLQIVTGVVVPLLTIARLIIVVRGSRERKAHGVGVKATYMGEVFLVVVAVFNTVESVLWSWNCVEEMNSGMGAVDSIYLQRTFWASVFYIVHIWSLKGAFLCLYYDLVPTLVRRARWLLYAATLFTVISFQGVLTAQMTYCRPLSTNWSTGHDFCSHITSKCWILLSSMTNIAAGLIISAIPFFIISTLQLTWHERYGFMVIYAIGLVSVLASVLRFVVLNKDTNTTFSPMPSAHTALDSDWRHTLHTVVLWSTIELLSAHVCICIPAIRLFLRNNRQTSVFQIERCESQNTARKTPTIMTVGTAGGNWFDYSAVSPLEGSPRIPFTLQARMEEEEEMGEARRSSGIGKQWEDVRVSEVGLGALGDQGGEGSGEDTRIKIQSATGQADRTSSGWVSVPLGEVSRNSEV</sequence>
<proteinExistence type="inferred from homology"/>
<dbReference type="Pfam" id="PF20684">
    <property type="entry name" value="Fung_rhodopsin"/>
    <property type="match status" value="1"/>
</dbReference>
<dbReference type="PANTHER" id="PTHR33048">
    <property type="entry name" value="PTH11-LIKE INTEGRAL MEMBRANE PROTEIN (AFU_ORTHOLOGUE AFUA_5G11245)"/>
    <property type="match status" value="1"/>
</dbReference>
<feature type="domain" description="Rhodopsin" evidence="8">
    <location>
        <begin position="63"/>
        <end position="288"/>
    </location>
</feature>
<protein>
    <recommendedName>
        <fullName evidence="8">Rhodopsin domain-containing protein</fullName>
    </recommendedName>
</protein>
<reference evidence="9 10" key="1">
    <citation type="submission" date="2024-02" db="EMBL/GenBank/DDBJ databases">
        <title>Discinaceae phylogenomics.</title>
        <authorList>
            <person name="Dirks A.C."/>
            <person name="James T.Y."/>
        </authorList>
    </citation>
    <scope>NUCLEOTIDE SEQUENCE [LARGE SCALE GENOMIC DNA]</scope>
    <source>
        <strain evidence="9 10">ACD0624</strain>
    </source>
</reference>
<feature type="transmembrane region" description="Helical" evidence="7">
    <location>
        <begin position="177"/>
        <end position="199"/>
    </location>
</feature>
<evidence type="ECO:0000313" key="9">
    <source>
        <dbReference type="EMBL" id="KAL0640610.1"/>
    </source>
</evidence>
<comment type="caution">
    <text evidence="9">The sequence shown here is derived from an EMBL/GenBank/DDBJ whole genome shotgun (WGS) entry which is preliminary data.</text>
</comment>
<comment type="subcellular location">
    <subcellularLocation>
        <location evidence="1">Membrane</location>
        <topology evidence="1">Multi-pass membrane protein</topology>
    </subcellularLocation>
</comment>
<organism evidence="9 10">
    <name type="scientific">Discina gigas</name>
    <dbReference type="NCBI Taxonomy" id="1032678"/>
    <lineage>
        <taxon>Eukaryota</taxon>
        <taxon>Fungi</taxon>
        <taxon>Dikarya</taxon>
        <taxon>Ascomycota</taxon>
        <taxon>Pezizomycotina</taxon>
        <taxon>Pezizomycetes</taxon>
        <taxon>Pezizales</taxon>
        <taxon>Discinaceae</taxon>
        <taxon>Discina</taxon>
    </lineage>
</organism>
<feature type="transmembrane region" description="Helical" evidence="7">
    <location>
        <begin position="263"/>
        <end position="287"/>
    </location>
</feature>
<feature type="transmembrane region" description="Helical" evidence="7">
    <location>
        <begin position="12"/>
        <end position="36"/>
    </location>
</feature>
<dbReference type="EMBL" id="JBBBZM010000002">
    <property type="protein sequence ID" value="KAL0640610.1"/>
    <property type="molecule type" value="Genomic_DNA"/>
</dbReference>
<feature type="region of interest" description="Disordered" evidence="6">
    <location>
        <begin position="376"/>
        <end position="422"/>
    </location>
</feature>
<name>A0ABR3GXC7_9PEZI</name>
<keyword evidence="3 7" id="KW-1133">Transmembrane helix</keyword>
<feature type="transmembrane region" description="Helical" evidence="7">
    <location>
        <begin position="96"/>
        <end position="119"/>
    </location>
</feature>
<accession>A0ABR3GXC7</accession>
<evidence type="ECO:0000256" key="4">
    <source>
        <dbReference type="ARBA" id="ARBA00023136"/>
    </source>
</evidence>
<evidence type="ECO:0000313" key="10">
    <source>
        <dbReference type="Proteomes" id="UP001447188"/>
    </source>
</evidence>